<reference evidence="3 4" key="1">
    <citation type="journal article" date="2015" name="Genome Announc.">
        <title>Draft Genome Sequence of the Terrestrial Cyanobacterium Scytonema millei VB511283, Isolated from Eastern India.</title>
        <authorList>
            <person name="Sen D."/>
            <person name="Chandrababunaidu M.M."/>
            <person name="Singh D."/>
            <person name="Sanghi N."/>
            <person name="Ghorai A."/>
            <person name="Mishra G.P."/>
            <person name="Madduluri M."/>
            <person name="Adhikary S.P."/>
            <person name="Tripathy S."/>
        </authorList>
    </citation>
    <scope>NUCLEOTIDE SEQUENCE [LARGE SCALE GENOMIC DNA]</scope>
    <source>
        <strain evidence="3 4">VB511283</strain>
    </source>
</reference>
<organism evidence="3 4">
    <name type="scientific">Scytonema millei VB511283</name>
    <dbReference type="NCBI Taxonomy" id="1245923"/>
    <lineage>
        <taxon>Bacteria</taxon>
        <taxon>Bacillati</taxon>
        <taxon>Cyanobacteriota</taxon>
        <taxon>Cyanophyceae</taxon>
        <taxon>Nostocales</taxon>
        <taxon>Scytonemataceae</taxon>
        <taxon>Scytonema</taxon>
    </lineage>
</organism>
<feature type="domain" description="Peptidase M16 N-terminal" evidence="1">
    <location>
        <begin position="21"/>
        <end position="163"/>
    </location>
</feature>
<dbReference type="InterPro" id="IPR011249">
    <property type="entry name" value="Metalloenz_LuxS/M16"/>
</dbReference>
<dbReference type="EMBL" id="JTJC03000005">
    <property type="protein sequence ID" value="NHC36504.1"/>
    <property type="molecule type" value="Genomic_DNA"/>
</dbReference>
<dbReference type="RefSeq" id="WP_039716051.1">
    <property type="nucleotide sequence ID" value="NZ_JTJC03000005.1"/>
</dbReference>
<dbReference type="PANTHER" id="PTHR11851">
    <property type="entry name" value="METALLOPROTEASE"/>
    <property type="match status" value="1"/>
</dbReference>
<feature type="domain" description="Peptidase M16 C-terminal" evidence="2">
    <location>
        <begin position="173"/>
        <end position="350"/>
    </location>
</feature>
<accession>A0A9X5E7E7</accession>
<evidence type="ECO:0000313" key="3">
    <source>
        <dbReference type="EMBL" id="NHC36504.1"/>
    </source>
</evidence>
<dbReference type="InterPro" id="IPR011765">
    <property type="entry name" value="Pept_M16_N"/>
</dbReference>
<dbReference type="Pfam" id="PF05193">
    <property type="entry name" value="Peptidase_M16_C"/>
    <property type="match status" value="1"/>
</dbReference>
<evidence type="ECO:0000259" key="2">
    <source>
        <dbReference type="Pfam" id="PF05193"/>
    </source>
</evidence>
<dbReference type="Pfam" id="PF00675">
    <property type="entry name" value="Peptidase_M16"/>
    <property type="match status" value="1"/>
</dbReference>
<dbReference type="AlphaFoldDB" id="A0A9X5E7E7"/>
<evidence type="ECO:0000259" key="1">
    <source>
        <dbReference type="Pfam" id="PF00675"/>
    </source>
</evidence>
<dbReference type="InterPro" id="IPR050361">
    <property type="entry name" value="MPP/UQCRC_Complex"/>
</dbReference>
<evidence type="ECO:0000313" key="4">
    <source>
        <dbReference type="Proteomes" id="UP000031532"/>
    </source>
</evidence>
<dbReference type="OrthoDB" id="9811314at2"/>
<dbReference type="InterPro" id="IPR007863">
    <property type="entry name" value="Peptidase_M16_C"/>
</dbReference>
<dbReference type="Gene3D" id="3.30.830.10">
    <property type="entry name" value="Metalloenzyme, LuxS/M16 peptidase-like"/>
    <property type="match status" value="2"/>
</dbReference>
<protein>
    <submittedName>
        <fullName evidence="3">Insulinase family protein</fullName>
    </submittedName>
</protein>
<name>A0A9X5E7E7_9CYAN</name>
<comment type="caution">
    <text evidence="3">The sequence shown here is derived from an EMBL/GenBank/DDBJ whole genome shotgun (WGS) entry which is preliminary data.</text>
</comment>
<dbReference type="GO" id="GO:0046872">
    <property type="term" value="F:metal ion binding"/>
    <property type="evidence" value="ECO:0007669"/>
    <property type="project" value="InterPro"/>
</dbReference>
<proteinExistence type="predicted"/>
<keyword evidence="4" id="KW-1185">Reference proteome</keyword>
<dbReference type="Proteomes" id="UP000031532">
    <property type="component" value="Unassembled WGS sequence"/>
</dbReference>
<dbReference type="PANTHER" id="PTHR11851:SF224">
    <property type="entry name" value="PROCESSING PROTEASE"/>
    <property type="match status" value="1"/>
</dbReference>
<gene>
    <name evidence="3" type="ORF">QH73_0017965</name>
</gene>
<sequence>MTTSLPTQQIHRTVLPNGMVVLAIENPAADIVATRIFLKAGSCWEPQQQAGLAHLLSAVMTKGTTELSSMEIAERVESVGASLSVDAASDYFLLSMKTVSADFPEILALAGELLRSPSFPAAEVELERRLTIQHIRSQQEQPFTIAFDQLRQAIYQNHPYASSGLGWEETVAKVERTDLQQYHQTYFRPDNVVISLAGRITADTAIAQIEKVFGDWEAPRSPIPPLQLPNLTPAPQQLKTAQPTQQSIIMLGYLAPSVHQSDYPALKLLSTHLGNGLSSRLFVELREKLGLAYEVSAFYPTRMSPATFVAYIGTAPENTAIARDRLQTEVELLCQAQLSTEDLQTAKNKLLGQYALGKQTNGQIAQVYGWYEILGLGIEFDRSFQQEIAQVSAEATQQAACRYLLEPYISMVGPETAIGDR</sequence>
<dbReference type="SUPFAM" id="SSF63411">
    <property type="entry name" value="LuxS/MPP-like metallohydrolase"/>
    <property type="match status" value="2"/>
</dbReference>